<dbReference type="PROSITE" id="PS50125">
    <property type="entry name" value="GUANYLATE_CYCLASE_2"/>
    <property type="match status" value="1"/>
</dbReference>
<dbReference type="RefSeq" id="WP_133576705.1">
    <property type="nucleotide sequence ID" value="NZ_SNYC01000005.1"/>
</dbReference>
<keyword evidence="1" id="KW-0812">Transmembrane</keyword>
<feature type="domain" description="Guanylate cyclase" evidence="2">
    <location>
        <begin position="183"/>
        <end position="312"/>
    </location>
</feature>
<dbReference type="PANTHER" id="PTHR43081:SF1">
    <property type="entry name" value="ADENYLATE CYCLASE, TERMINAL-DIFFERENTIATION SPECIFIC"/>
    <property type="match status" value="1"/>
</dbReference>
<dbReference type="PANTHER" id="PTHR43081">
    <property type="entry name" value="ADENYLATE CYCLASE, TERMINAL-DIFFERENTIATION SPECIFIC-RELATED"/>
    <property type="match status" value="1"/>
</dbReference>
<comment type="caution">
    <text evidence="3">The sequence shown here is derived from an EMBL/GenBank/DDBJ whole genome shotgun (WGS) entry which is preliminary data.</text>
</comment>
<feature type="transmembrane region" description="Helical" evidence="1">
    <location>
        <begin position="94"/>
        <end position="115"/>
    </location>
</feature>
<reference evidence="3 4" key="1">
    <citation type="submission" date="2019-03" db="EMBL/GenBank/DDBJ databases">
        <title>Genomic Encyclopedia of Archaeal and Bacterial Type Strains, Phase II (KMG-II): from individual species to whole genera.</title>
        <authorList>
            <person name="Goeker M."/>
        </authorList>
    </citation>
    <scope>NUCLEOTIDE SEQUENCE [LARGE SCALE GENOMIC DNA]</scope>
    <source>
        <strain evidence="3 4">DSM 19035</strain>
    </source>
</reference>
<gene>
    <name evidence="3" type="ORF">ATK78_2831</name>
</gene>
<accession>A0A4R6SW25</accession>
<dbReference type="GO" id="GO:0004016">
    <property type="term" value="F:adenylate cyclase activity"/>
    <property type="evidence" value="ECO:0007669"/>
    <property type="project" value="UniProtKB-ARBA"/>
</dbReference>
<dbReference type="GO" id="GO:0035556">
    <property type="term" value="P:intracellular signal transduction"/>
    <property type="evidence" value="ECO:0007669"/>
    <property type="project" value="InterPro"/>
</dbReference>
<dbReference type="AlphaFoldDB" id="A0A4R6SW25"/>
<evidence type="ECO:0000256" key="1">
    <source>
        <dbReference type="SAM" id="Phobius"/>
    </source>
</evidence>
<dbReference type="Pfam" id="PF00211">
    <property type="entry name" value="Guanylate_cyc"/>
    <property type="match status" value="1"/>
</dbReference>
<feature type="transmembrane region" description="Helical" evidence="1">
    <location>
        <begin position="135"/>
        <end position="155"/>
    </location>
</feature>
<evidence type="ECO:0000259" key="2">
    <source>
        <dbReference type="PROSITE" id="PS50125"/>
    </source>
</evidence>
<name>A0A4R6SW25_9SPHI</name>
<dbReference type="InterPro" id="IPR050697">
    <property type="entry name" value="Adenylyl/Guanylyl_Cyclase_3/4"/>
</dbReference>
<keyword evidence="1" id="KW-0472">Membrane</keyword>
<proteinExistence type="predicted"/>
<feature type="transmembrane region" description="Helical" evidence="1">
    <location>
        <begin position="12"/>
        <end position="30"/>
    </location>
</feature>
<feature type="transmembrane region" description="Helical" evidence="1">
    <location>
        <begin position="50"/>
        <end position="73"/>
    </location>
</feature>
<sequence length="365" mass="41644">MLSPRNRRNIGRIIPYGVLWFIFSVIYCILEKSILGNLDHYPSTGVPYNFARNITIIPVAGLMMGMMTGILEIGYFSKWLIKKSFTRKILFKSLIYLVIVVVFLIIITVINMLYNKDNYSLENLSSPAWAFFTDYALMGIMLYIASIIVISQLYAEFSESIGTGTLRNFFLGKYYHPIEEERIFMFLDMKSSTTIAENLGHVKYFEMLREYFFDLSGSVIDYAGTIYQYAGDEMIVCWKLKDGLRKNNCIECFFAMKRSLEMQTEKYNSKFGLLPGFKAGLHYGKVVTGEIGSLKKEIIFTGDVLNTSARIQGLCNQFDVDLLVSEDLVKILDLPFAYAIRSVGENLLKGRSKSIEIFAISISAQ</sequence>
<keyword evidence="4" id="KW-1185">Reference proteome</keyword>
<dbReference type="InterPro" id="IPR029787">
    <property type="entry name" value="Nucleotide_cyclase"/>
</dbReference>
<dbReference type="EMBL" id="SNYC01000005">
    <property type="protein sequence ID" value="TDQ08322.1"/>
    <property type="molecule type" value="Genomic_DNA"/>
</dbReference>
<dbReference type="Gene3D" id="3.30.70.1230">
    <property type="entry name" value="Nucleotide cyclase"/>
    <property type="match status" value="1"/>
</dbReference>
<dbReference type="InterPro" id="IPR001054">
    <property type="entry name" value="A/G_cyclase"/>
</dbReference>
<dbReference type="GO" id="GO:0009190">
    <property type="term" value="P:cyclic nucleotide biosynthetic process"/>
    <property type="evidence" value="ECO:0007669"/>
    <property type="project" value="InterPro"/>
</dbReference>
<dbReference type="Proteomes" id="UP000295620">
    <property type="component" value="Unassembled WGS sequence"/>
</dbReference>
<dbReference type="CDD" id="cd07302">
    <property type="entry name" value="CHD"/>
    <property type="match status" value="1"/>
</dbReference>
<protein>
    <submittedName>
        <fullName evidence="3">Adenylate cyclase</fullName>
    </submittedName>
</protein>
<keyword evidence="1" id="KW-1133">Transmembrane helix</keyword>
<dbReference type="SUPFAM" id="SSF55073">
    <property type="entry name" value="Nucleotide cyclase"/>
    <property type="match status" value="1"/>
</dbReference>
<dbReference type="OrthoDB" id="9768499at2"/>
<evidence type="ECO:0000313" key="4">
    <source>
        <dbReference type="Proteomes" id="UP000295620"/>
    </source>
</evidence>
<evidence type="ECO:0000313" key="3">
    <source>
        <dbReference type="EMBL" id="TDQ08322.1"/>
    </source>
</evidence>
<organism evidence="3 4">
    <name type="scientific">Pedobacter metabolipauper</name>
    <dbReference type="NCBI Taxonomy" id="425513"/>
    <lineage>
        <taxon>Bacteria</taxon>
        <taxon>Pseudomonadati</taxon>
        <taxon>Bacteroidota</taxon>
        <taxon>Sphingobacteriia</taxon>
        <taxon>Sphingobacteriales</taxon>
        <taxon>Sphingobacteriaceae</taxon>
        <taxon>Pedobacter</taxon>
    </lineage>
</organism>